<proteinExistence type="predicted"/>
<sequence>MANTKKQDVRLQNSVHIPHAAPEVFGLPELLEMILVQSEMRDLLLWQRVNSTLQNAIVRNGAIQEDLFL</sequence>
<evidence type="ECO:0008006" key="3">
    <source>
        <dbReference type="Google" id="ProtNLM"/>
    </source>
</evidence>
<dbReference type="EMBL" id="NAJO01000001">
    <property type="protein sequence ID" value="OQO15266.1"/>
    <property type="molecule type" value="Genomic_DNA"/>
</dbReference>
<reference evidence="2" key="1">
    <citation type="submission" date="2017-03" db="EMBL/GenBank/DDBJ databases">
        <title>Genomes of endolithic fungi from Antarctica.</title>
        <authorList>
            <person name="Coleine C."/>
            <person name="Masonjones S."/>
            <person name="Stajich J.E."/>
        </authorList>
    </citation>
    <scope>NUCLEOTIDE SEQUENCE [LARGE SCALE GENOMIC DNA]</scope>
    <source>
        <strain evidence="2">CCFEE 5527</strain>
    </source>
</reference>
<protein>
    <recommendedName>
        <fullName evidence="3">F-box domain-containing protein</fullName>
    </recommendedName>
</protein>
<gene>
    <name evidence="1" type="ORF">B0A48_00649</name>
</gene>
<evidence type="ECO:0000313" key="2">
    <source>
        <dbReference type="Proteomes" id="UP000192596"/>
    </source>
</evidence>
<evidence type="ECO:0000313" key="1">
    <source>
        <dbReference type="EMBL" id="OQO15266.1"/>
    </source>
</evidence>
<comment type="caution">
    <text evidence="1">The sequence shown here is derived from an EMBL/GenBank/DDBJ whole genome shotgun (WGS) entry which is preliminary data.</text>
</comment>
<organism evidence="1 2">
    <name type="scientific">Cryoendolithus antarcticus</name>
    <dbReference type="NCBI Taxonomy" id="1507870"/>
    <lineage>
        <taxon>Eukaryota</taxon>
        <taxon>Fungi</taxon>
        <taxon>Dikarya</taxon>
        <taxon>Ascomycota</taxon>
        <taxon>Pezizomycotina</taxon>
        <taxon>Dothideomycetes</taxon>
        <taxon>Dothideomycetidae</taxon>
        <taxon>Cladosporiales</taxon>
        <taxon>Cladosporiaceae</taxon>
        <taxon>Cryoendolithus</taxon>
    </lineage>
</organism>
<dbReference type="Proteomes" id="UP000192596">
    <property type="component" value="Unassembled WGS sequence"/>
</dbReference>
<dbReference type="AlphaFoldDB" id="A0A1V8TVA4"/>
<accession>A0A1V8TVA4</accession>
<dbReference type="InParanoid" id="A0A1V8TVA4"/>
<keyword evidence="2" id="KW-1185">Reference proteome</keyword>
<dbReference type="OrthoDB" id="3800738at2759"/>
<name>A0A1V8TVA4_9PEZI</name>